<feature type="compositionally biased region" description="Polar residues" evidence="2">
    <location>
        <begin position="807"/>
        <end position="817"/>
    </location>
</feature>
<feature type="region of interest" description="Disordered" evidence="2">
    <location>
        <begin position="872"/>
        <end position="976"/>
    </location>
</feature>
<dbReference type="EMBL" id="PYWC01000045">
    <property type="protein sequence ID" value="PWW75526.1"/>
    <property type="molecule type" value="Genomic_DNA"/>
</dbReference>
<feature type="region of interest" description="Disordered" evidence="2">
    <location>
        <begin position="1"/>
        <end position="21"/>
    </location>
</feature>
<dbReference type="STRING" id="42249.A0A317SQ62"/>
<organism evidence="4 5">
    <name type="scientific">Tuber magnatum</name>
    <name type="common">white Piedmont truffle</name>
    <dbReference type="NCBI Taxonomy" id="42249"/>
    <lineage>
        <taxon>Eukaryota</taxon>
        <taxon>Fungi</taxon>
        <taxon>Dikarya</taxon>
        <taxon>Ascomycota</taxon>
        <taxon>Pezizomycotina</taxon>
        <taxon>Pezizomycetes</taxon>
        <taxon>Pezizales</taxon>
        <taxon>Tuberaceae</taxon>
        <taxon>Tuber</taxon>
    </lineage>
</organism>
<evidence type="ECO:0000313" key="4">
    <source>
        <dbReference type="EMBL" id="PWW75526.1"/>
    </source>
</evidence>
<gene>
    <name evidence="4" type="ORF">C7212DRAFT_364198</name>
</gene>
<feature type="region of interest" description="Disordered" evidence="2">
    <location>
        <begin position="43"/>
        <end position="303"/>
    </location>
</feature>
<dbReference type="InterPro" id="IPR032675">
    <property type="entry name" value="LRR_dom_sf"/>
</dbReference>
<accession>A0A317SQ62</accession>
<feature type="compositionally biased region" description="Basic and acidic residues" evidence="2">
    <location>
        <begin position="938"/>
        <end position="954"/>
    </location>
</feature>
<proteinExistence type="predicted"/>
<reference evidence="4 5" key="1">
    <citation type="submission" date="2018-03" db="EMBL/GenBank/DDBJ databases">
        <title>Genomes of Pezizomycetes fungi and the evolution of truffles.</title>
        <authorList>
            <person name="Murat C."/>
            <person name="Payen T."/>
            <person name="Noel B."/>
            <person name="Kuo A."/>
            <person name="Martin F.M."/>
        </authorList>
    </citation>
    <scope>NUCLEOTIDE SEQUENCE [LARGE SCALE GENOMIC DNA]</scope>
    <source>
        <strain evidence="4">091103-1</strain>
    </source>
</reference>
<feature type="region of interest" description="Disordered" evidence="2">
    <location>
        <begin position="615"/>
        <end position="719"/>
    </location>
</feature>
<dbReference type="Gene3D" id="3.80.10.10">
    <property type="entry name" value="Ribonuclease Inhibitor"/>
    <property type="match status" value="1"/>
</dbReference>
<evidence type="ECO:0000256" key="2">
    <source>
        <dbReference type="SAM" id="MobiDB-lite"/>
    </source>
</evidence>
<dbReference type="GO" id="GO:0008270">
    <property type="term" value="F:zinc ion binding"/>
    <property type="evidence" value="ECO:0007669"/>
    <property type="project" value="UniProtKB-KW"/>
</dbReference>
<protein>
    <recommendedName>
        <fullName evidence="3">C3H1-type domain-containing protein</fullName>
    </recommendedName>
</protein>
<evidence type="ECO:0000259" key="3">
    <source>
        <dbReference type="PROSITE" id="PS50103"/>
    </source>
</evidence>
<feature type="compositionally biased region" description="Polar residues" evidence="2">
    <location>
        <begin position="283"/>
        <end position="300"/>
    </location>
</feature>
<feature type="compositionally biased region" description="Polar residues" evidence="2">
    <location>
        <begin position="919"/>
        <end position="934"/>
    </location>
</feature>
<dbReference type="PROSITE" id="PS50103">
    <property type="entry name" value="ZF_C3H1"/>
    <property type="match status" value="1"/>
</dbReference>
<keyword evidence="5" id="KW-1185">Reference proteome</keyword>
<feature type="domain" description="C3H1-type" evidence="3">
    <location>
        <begin position="17"/>
        <end position="45"/>
    </location>
</feature>
<feature type="compositionally biased region" description="Basic residues" evidence="2">
    <location>
        <begin position="955"/>
        <end position="964"/>
    </location>
</feature>
<keyword evidence="1" id="KW-0479">Metal-binding</keyword>
<dbReference type="OrthoDB" id="5345779at2759"/>
<feature type="compositionally biased region" description="Basic and acidic residues" evidence="2">
    <location>
        <begin position="180"/>
        <end position="189"/>
    </location>
</feature>
<feature type="compositionally biased region" description="Basic and acidic residues" evidence="2">
    <location>
        <begin position="82"/>
        <end position="91"/>
    </location>
</feature>
<dbReference type="InterPro" id="IPR000571">
    <property type="entry name" value="Znf_CCCH"/>
</dbReference>
<evidence type="ECO:0000256" key="1">
    <source>
        <dbReference type="PROSITE-ProRule" id="PRU00723"/>
    </source>
</evidence>
<feature type="region of interest" description="Disordered" evidence="2">
    <location>
        <begin position="458"/>
        <end position="484"/>
    </location>
</feature>
<keyword evidence="1" id="KW-0863">Zinc-finger</keyword>
<feature type="compositionally biased region" description="Basic and acidic residues" evidence="2">
    <location>
        <begin position="615"/>
        <end position="648"/>
    </location>
</feature>
<feature type="zinc finger region" description="C3H1-type" evidence="1">
    <location>
        <begin position="17"/>
        <end position="45"/>
    </location>
</feature>
<evidence type="ECO:0000313" key="5">
    <source>
        <dbReference type="Proteomes" id="UP000246991"/>
    </source>
</evidence>
<keyword evidence="1" id="KW-0862">Zinc</keyword>
<feature type="compositionally biased region" description="Polar residues" evidence="2">
    <location>
        <begin position="458"/>
        <end position="468"/>
    </location>
</feature>
<name>A0A317SQ62_9PEZI</name>
<comment type="caution">
    <text evidence="4">The sequence shown here is derived from an EMBL/GenBank/DDBJ whole genome shotgun (WGS) entry which is preliminary data.</text>
</comment>
<feature type="compositionally biased region" description="Low complexity" evidence="2">
    <location>
        <begin position="674"/>
        <end position="686"/>
    </location>
</feature>
<sequence>MAQNSGAADGGPRSKHPNGSVLCDKWYRYDRCSRGTNCKLLHNKGSALVPAKNAPKVSGARGSGVGGNSSLAPERPVFIRPEMPRARENDKASSIAKSNAAPDPPGRSGGGERGSIASQAPAVPAFHANSSRRENSRGSHSTQERSTAIKGDSKAGAINAPRPPPKPPITYSDHVCNIAHSRERDDWRNRRPFLSTHGTRKAPRETKVELSQLDDEASDSKNDGGVSLEIPGPRASVDDTPPPNFRTTKRKVNVPDGTGVDNKARSISVGSTKTTCEAKPTPRGNSKYGSSSDNGCSSHNPRALVPATANHERVIASDSDHLIEESQTIGGGIGPKPPVSNSLKKFLKTPRAESFGCSVEEDGLFQISSGGVRLLDKFARQHASDPAALQEKYGHLGFLLLADSRRDFSQLRYTVETHRSMFWQLDPVRLRGIDSGKIKPEANPRNEIISDFVQKTSSGITIPDQDSSGWEPRDVSQNHHRRHDRVAHTVSEYNTSTGGAPTRSAEIALKERGGRYPPKSRPIHNDRACATPGGRSRCAYSGNRYNGQSQAIPTDVDRMPLGERGSAFSDHSGVTTVVSARTLTGAGRAVAGESLDLTTLKHEGPFCEETATFDRDARAPEHANGEFSERNEEREILPEPVAEKRVTEEEVCTTCGEPSVVGGAAVPPSPKNPAPSIGSLASSPLSGPAPPLVMKQESTGSNDGGSPIAGKPGNCVRVEGKSIKGNAGAASELSTLDIANDFGLIVPQNPEKPLGPPDSSQMSRLVSQDEAKMAPVVNLQKPGQFVAKGESDPQQSDPEMQEVPSWMNESDSGNETPSVWEWDWDKKSSQTGLTDDEWNAGVPLDQASVESFDRAVGTKTEFPVSPVERVFELPEDPGSFPDLRKQEARKWRCAKKYRAKEPKESPGAYGGKNCESPMPANNASEPQAPGSNDVKQPMPDHKASKPPVPEDKARRPPVSHHKVSKPPVPVNRPNGAIVRAGGNDKLVASEGYNRHPPTSRNKRDAGSLISCGRSLRGSDDIKKLPDEVLHAIFSCAADGVLPEVQVKTKDLTYGCSFEAPSTFNKIRYKGLWSVLRTCHHWRTLGQEILYKYVNLSEWSNLELFARTVSHNQDMGALVRSLRISVRPFSLQASYQSYNNRDRNSRAAVVEQVDAFHLLPDILRECSLIHVMSIDMPNAVPAFNKLVSTQKFPNLREVRMKDGGERIATGERVWGNIIRNAPELKKLVITQDQDLSLRNAPTTIRIPENIFHSEKASIFRLTQIHLTRSYEISDSILLLLCGKLSNLNDLDIIDCPLVTSRGIARMLEKMPNQLTRLSFWIWINHYGNVSKREQEIGVDLCHALSKYGQSLQHMDIKIFLACHHLWQDGFRELQRCRIVPVHYHDCVKQENVRSSSFFKNVLDEGRNAGKFPALTECRV</sequence>
<dbReference type="Proteomes" id="UP000246991">
    <property type="component" value="Unassembled WGS sequence"/>
</dbReference>
<feature type="region of interest" description="Disordered" evidence="2">
    <location>
        <begin position="744"/>
        <end position="841"/>
    </location>
</feature>